<dbReference type="InterPro" id="IPR004089">
    <property type="entry name" value="MCPsignal_dom"/>
</dbReference>
<feature type="domain" description="HAMP" evidence="7">
    <location>
        <begin position="336"/>
        <end position="390"/>
    </location>
</feature>
<dbReference type="Pfam" id="PF00015">
    <property type="entry name" value="MCPsignal"/>
    <property type="match status" value="1"/>
</dbReference>
<comment type="caution">
    <text evidence="8">The sequence shown here is derived from an EMBL/GenBank/DDBJ whole genome shotgun (WGS) entry which is preliminary data.</text>
</comment>
<dbReference type="RefSeq" id="WP_158281726.1">
    <property type="nucleotide sequence ID" value="NZ_QJKI01000003.1"/>
</dbReference>
<evidence type="ECO:0000256" key="4">
    <source>
        <dbReference type="PROSITE-ProRule" id="PRU00284"/>
    </source>
</evidence>
<gene>
    <name evidence="8" type="ORF">DFR34_10380</name>
</gene>
<dbReference type="AlphaFoldDB" id="A0A318KSL2"/>
<dbReference type="Proteomes" id="UP000247555">
    <property type="component" value="Unassembled WGS sequence"/>
</dbReference>
<keyword evidence="5" id="KW-0812">Transmembrane</keyword>
<dbReference type="PRINTS" id="PR00260">
    <property type="entry name" value="CHEMTRNSDUCR"/>
</dbReference>
<keyword evidence="5" id="KW-1133">Transmembrane helix</keyword>
<dbReference type="Pfam" id="PF00672">
    <property type="entry name" value="HAMP"/>
    <property type="match status" value="1"/>
</dbReference>
<keyword evidence="2 4" id="KW-0807">Transducer</keyword>
<dbReference type="GO" id="GO:0004888">
    <property type="term" value="F:transmembrane signaling receptor activity"/>
    <property type="evidence" value="ECO:0007669"/>
    <property type="project" value="InterPro"/>
</dbReference>
<dbReference type="CDD" id="cd12912">
    <property type="entry name" value="PDC2_MCP_like"/>
    <property type="match status" value="1"/>
</dbReference>
<evidence type="ECO:0000313" key="8">
    <source>
        <dbReference type="EMBL" id="PXX80739.1"/>
    </source>
</evidence>
<dbReference type="InterPro" id="IPR003660">
    <property type="entry name" value="HAMP_dom"/>
</dbReference>
<dbReference type="GO" id="GO:0007165">
    <property type="term" value="P:signal transduction"/>
    <property type="evidence" value="ECO:0007669"/>
    <property type="project" value="UniProtKB-KW"/>
</dbReference>
<dbReference type="Gene3D" id="1.10.287.950">
    <property type="entry name" value="Methyl-accepting chemotaxis protein"/>
    <property type="match status" value="1"/>
</dbReference>
<dbReference type="PROSITE" id="PS50111">
    <property type="entry name" value="CHEMOTAXIS_TRANSDUC_2"/>
    <property type="match status" value="1"/>
</dbReference>
<dbReference type="PROSITE" id="PS50885">
    <property type="entry name" value="HAMP"/>
    <property type="match status" value="1"/>
</dbReference>
<dbReference type="SUPFAM" id="SSF58104">
    <property type="entry name" value="Methyl-accepting chemotaxis protein (MCP) signaling domain"/>
    <property type="match status" value="1"/>
</dbReference>
<evidence type="ECO:0000256" key="5">
    <source>
        <dbReference type="SAM" id="Phobius"/>
    </source>
</evidence>
<evidence type="ECO:0000313" key="9">
    <source>
        <dbReference type="Proteomes" id="UP000247555"/>
    </source>
</evidence>
<name>A0A318KSL2_9NEIS</name>
<dbReference type="Gene3D" id="3.30.450.20">
    <property type="entry name" value="PAS domain"/>
    <property type="match status" value="2"/>
</dbReference>
<keyword evidence="5" id="KW-0472">Membrane</keyword>
<dbReference type="GO" id="GO:0006935">
    <property type="term" value="P:chemotaxis"/>
    <property type="evidence" value="ECO:0007669"/>
    <property type="project" value="InterPro"/>
</dbReference>
<dbReference type="EMBL" id="QJKI01000003">
    <property type="protein sequence ID" value="PXX80739.1"/>
    <property type="molecule type" value="Genomic_DNA"/>
</dbReference>
<dbReference type="CDD" id="cd06225">
    <property type="entry name" value="HAMP"/>
    <property type="match status" value="1"/>
</dbReference>
<dbReference type="GO" id="GO:0016020">
    <property type="term" value="C:membrane"/>
    <property type="evidence" value="ECO:0007669"/>
    <property type="project" value="UniProtKB-SubCell"/>
</dbReference>
<proteinExistence type="inferred from homology"/>
<dbReference type="Pfam" id="PF22673">
    <property type="entry name" value="MCP-like_PDC_1"/>
    <property type="match status" value="1"/>
</dbReference>
<dbReference type="FunFam" id="1.10.287.950:FF:000001">
    <property type="entry name" value="Methyl-accepting chemotaxis sensory transducer"/>
    <property type="match status" value="1"/>
</dbReference>
<evidence type="ECO:0000259" key="6">
    <source>
        <dbReference type="PROSITE" id="PS50111"/>
    </source>
</evidence>
<sequence>MLHSLSLRAKILLPFIILMLAGFAVVVGYNSWAMRQHDLEQGVENARLQAAVLSTSINKTLNDGLSTTQTLTSTFETLRRSHVVNRDMLNKILARQLENHAGLLAVWTGWEPDALDGRDSEYAGQKPAHDDSGRFVPYWHRDTQGISVEPLVDYDKPGAGDYYLLPKQTGSLQVIEPYLYPVNGKPVMMTSIVAPLMVGITFSGVVGVDIALTDIANEMAKVKPYETGYLSLLSGSGQWLAHPQEDKVGKPAKDELPAEALEAIKAGKPWQLEDANGMLHFFTPIKVHEGMTPWSLRVSVERAQLLANADRARNAALLLGAGACLATLLLCAVLLGWLTRPLVGLAEAVEVLAQGEGDLTRRLPVNSQDEIGRTSAAFNRFMDKLRDMFAEVKQHAATLETSLVRLGDTTQAVAGNARQQADAASSTAATVEEVSSSISQIADGAQQAARAAEDTGELSEQLAELVQDTAGEIRQAASAVEALSGTLNGLGERSQQIASIVDVIRDIADQTNLLALNAAIEAARAGEQGRGFAVVADEVRKLAERTASATLEIATMIQTIQRDMQAATQGMDTALGRISSGVAHSEDTAEAIAGIHNTMANMVNRIRDIARATEEQSVASQDISSHVEHINHMSQQTDQQIHVASEETAQLRALGQQLEALVQRFRT</sequence>
<dbReference type="InterPro" id="IPR004090">
    <property type="entry name" value="Chemotax_Me-accpt_rcpt"/>
</dbReference>
<dbReference type="PANTHER" id="PTHR32089">
    <property type="entry name" value="METHYL-ACCEPTING CHEMOTAXIS PROTEIN MCPB"/>
    <property type="match status" value="1"/>
</dbReference>
<reference evidence="8 9" key="1">
    <citation type="submission" date="2018-05" db="EMBL/GenBank/DDBJ databases">
        <title>Genomic Encyclopedia of Type Strains, Phase IV (KMG-IV): sequencing the most valuable type-strain genomes for metagenomic binning, comparative biology and taxonomic classification.</title>
        <authorList>
            <person name="Goeker M."/>
        </authorList>
    </citation>
    <scope>NUCLEOTIDE SEQUENCE [LARGE SCALE GENOMIC DNA]</scope>
    <source>
        <strain evidence="8 9">DSM 29661</strain>
    </source>
</reference>
<evidence type="ECO:0000259" key="7">
    <source>
        <dbReference type="PROSITE" id="PS50885"/>
    </source>
</evidence>
<dbReference type="SMART" id="SM00283">
    <property type="entry name" value="MA"/>
    <property type="match status" value="1"/>
</dbReference>
<dbReference type="CDD" id="cd12913">
    <property type="entry name" value="PDC1_MCP_like"/>
    <property type="match status" value="1"/>
</dbReference>
<dbReference type="PANTHER" id="PTHR32089:SF112">
    <property type="entry name" value="LYSOZYME-LIKE PROTEIN-RELATED"/>
    <property type="match status" value="1"/>
</dbReference>
<dbReference type="CDD" id="cd11386">
    <property type="entry name" value="MCP_signal"/>
    <property type="match status" value="1"/>
</dbReference>
<evidence type="ECO:0000256" key="1">
    <source>
        <dbReference type="ARBA" id="ARBA00004370"/>
    </source>
</evidence>
<dbReference type="OrthoDB" id="8576332at2"/>
<comment type="similarity">
    <text evidence="3">Belongs to the methyl-accepting chemotaxis (MCP) protein family.</text>
</comment>
<comment type="subcellular location">
    <subcellularLocation>
        <location evidence="1">Membrane</location>
    </subcellularLocation>
</comment>
<keyword evidence="9" id="KW-1185">Reference proteome</keyword>
<evidence type="ECO:0000256" key="3">
    <source>
        <dbReference type="ARBA" id="ARBA00029447"/>
    </source>
</evidence>
<feature type="domain" description="Methyl-accepting transducer" evidence="6">
    <location>
        <begin position="395"/>
        <end position="631"/>
    </location>
</feature>
<feature type="transmembrane region" description="Helical" evidence="5">
    <location>
        <begin position="12"/>
        <end position="32"/>
    </location>
</feature>
<dbReference type="SMART" id="SM00304">
    <property type="entry name" value="HAMP"/>
    <property type="match status" value="2"/>
</dbReference>
<organism evidence="8 9">
    <name type="scientific">Rivihabitans pingtungensis</name>
    <dbReference type="NCBI Taxonomy" id="1054498"/>
    <lineage>
        <taxon>Bacteria</taxon>
        <taxon>Pseudomonadati</taxon>
        <taxon>Pseudomonadota</taxon>
        <taxon>Betaproteobacteria</taxon>
        <taxon>Neisseriales</taxon>
        <taxon>Aquaspirillaceae</taxon>
        <taxon>Rivihabitans</taxon>
    </lineage>
</organism>
<accession>A0A318KSL2</accession>
<feature type="transmembrane region" description="Helical" evidence="5">
    <location>
        <begin position="315"/>
        <end position="338"/>
    </location>
</feature>
<evidence type="ECO:0000256" key="2">
    <source>
        <dbReference type="ARBA" id="ARBA00023224"/>
    </source>
</evidence>
<protein>
    <submittedName>
        <fullName evidence="8">Methyl-accepting chemotaxis sensory transducer with Cache sensor</fullName>
    </submittedName>
</protein>